<evidence type="ECO:0008006" key="8">
    <source>
        <dbReference type="Google" id="ProtNLM"/>
    </source>
</evidence>
<evidence type="ECO:0000313" key="7">
    <source>
        <dbReference type="EMBL" id="CEM34064.1"/>
    </source>
</evidence>
<evidence type="ECO:0000256" key="2">
    <source>
        <dbReference type="ARBA" id="ARBA00022528"/>
    </source>
</evidence>
<gene>
    <name evidence="7" type="ORF">Cvel_5193</name>
</gene>
<dbReference type="GO" id="GO:0009765">
    <property type="term" value="P:photosynthesis, light harvesting"/>
    <property type="evidence" value="ECO:0007669"/>
    <property type="project" value="InterPro"/>
</dbReference>
<feature type="chain" id="PRO_5005190650" description="Plastid light harvesting protein" evidence="6">
    <location>
        <begin position="19"/>
        <end position="219"/>
    </location>
</feature>
<evidence type="ECO:0000256" key="6">
    <source>
        <dbReference type="SAM" id="SignalP"/>
    </source>
</evidence>
<dbReference type="Pfam" id="PF00504">
    <property type="entry name" value="Chloroa_b-bind"/>
    <property type="match status" value="1"/>
</dbReference>
<dbReference type="AlphaFoldDB" id="A0A0G4GTJ0"/>
<reference evidence="7" key="1">
    <citation type="submission" date="2014-11" db="EMBL/GenBank/DDBJ databases">
        <authorList>
            <person name="Otto D Thomas"/>
            <person name="Naeem Raeece"/>
        </authorList>
    </citation>
    <scope>NUCLEOTIDE SEQUENCE</scope>
</reference>
<name>A0A0G4GTJ0_9ALVE</name>
<keyword evidence="3" id="KW-0602">Photosynthesis</keyword>
<feature type="binding site" evidence="5">
    <location>
        <position position="77"/>
    </location>
    <ligand>
        <name>chlorophyll a</name>
        <dbReference type="ChEBI" id="CHEBI:58416"/>
        <label>1</label>
    </ligand>
</feature>
<proteinExistence type="predicted"/>
<feature type="binding site" evidence="5">
    <location>
        <position position="62"/>
    </location>
    <ligand>
        <name>chlorophyll a</name>
        <dbReference type="ChEBI" id="CHEBI:58416"/>
        <label>1</label>
    </ligand>
</feature>
<keyword evidence="5" id="KW-0148">Chlorophyll</keyword>
<keyword evidence="6" id="KW-0732">Signal</keyword>
<evidence type="ECO:0000256" key="4">
    <source>
        <dbReference type="ARBA" id="ARBA00022640"/>
    </source>
</evidence>
<dbReference type="InterPro" id="IPR022796">
    <property type="entry name" value="Chloroa_b-bind"/>
</dbReference>
<dbReference type="PANTHER" id="PTHR21649">
    <property type="entry name" value="CHLOROPHYLL A/B BINDING PROTEIN"/>
    <property type="match status" value="1"/>
</dbReference>
<accession>A0A0G4GTJ0</accession>
<feature type="binding site" description="axial binding residue" evidence="5">
    <location>
        <position position="82"/>
    </location>
    <ligand>
        <name>chlorophyll b</name>
        <dbReference type="ChEBI" id="CHEBI:61721"/>
        <label>1</label>
    </ligand>
    <ligandPart>
        <name>Mg</name>
        <dbReference type="ChEBI" id="CHEBI:25107"/>
    </ligandPart>
</feature>
<dbReference type="SUPFAM" id="SSF103511">
    <property type="entry name" value="Chlorophyll a-b binding protein"/>
    <property type="match status" value="1"/>
</dbReference>
<comment type="subcellular location">
    <subcellularLocation>
        <location evidence="1">Plastid</location>
        <location evidence="1">Chloroplast</location>
    </subcellularLocation>
</comment>
<feature type="binding site" evidence="5">
    <location>
        <position position="182"/>
    </location>
    <ligand>
        <name>chlorophyll a</name>
        <dbReference type="ChEBI" id="CHEBI:58416"/>
        <label>1</label>
    </ligand>
</feature>
<dbReference type="Gene3D" id="1.10.3460.10">
    <property type="entry name" value="Chlorophyll a/b binding protein domain"/>
    <property type="match status" value="1"/>
</dbReference>
<feature type="binding site" evidence="5">
    <location>
        <position position="80"/>
    </location>
    <ligand>
        <name>chlorophyll a</name>
        <dbReference type="ChEBI" id="CHEBI:58416"/>
        <label>1</label>
    </ligand>
</feature>
<feature type="binding site" evidence="5">
    <location>
        <position position="199"/>
    </location>
    <ligand>
        <name>chlorophyll a</name>
        <dbReference type="ChEBI" id="CHEBI:58416"/>
        <label>1</label>
    </ligand>
</feature>
<keyword evidence="4" id="KW-0934">Plastid</keyword>
<dbReference type="GO" id="GO:0016020">
    <property type="term" value="C:membrane"/>
    <property type="evidence" value="ECO:0007669"/>
    <property type="project" value="InterPro"/>
</dbReference>
<sequence length="219" mass="23859">MMKFTALVALAGFTGTKAFQLNSRVPHTPTRRSASATELNASVEDMAGVTSFPGFFDPLSLSAGKTPEDIKRWREAELKHGRVCMLAALGILVAENFNPLFGGNIEGPAIRHFQQIPGNFWLVLPALIFLAESKSISKGWASPFSNDLFSLKPEYQAGDLGFDPLGFAPEDEEEFKNLQTKELNNGRLAMLATAGLLVQELVNGLPIGETLNLKYGLFN</sequence>
<feature type="signal peptide" evidence="6">
    <location>
        <begin position="1"/>
        <end position="18"/>
    </location>
</feature>
<dbReference type="VEuPathDB" id="CryptoDB:Cvel_5193"/>
<dbReference type="PhylomeDB" id="A0A0G4GTJ0"/>
<keyword evidence="2" id="KW-0150">Chloroplast</keyword>
<dbReference type="InterPro" id="IPR001344">
    <property type="entry name" value="Chloro_AB-bd_pln"/>
</dbReference>
<keyword evidence="5" id="KW-0157">Chromophore</keyword>
<dbReference type="GO" id="GO:0016168">
    <property type="term" value="F:chlorophyll binding"/>
    <property type="evidence" value="ECO:0007669"/>
    <property type="project" value="UniProtKB-KW"/>
</dbReference>
<feature type="binding site" evidence="5">
    <location>
        <position position="185"/>
    </location>
    <ligand>
        <name>chlorophyll b</name>
        <dbReference type="ChEBI" id="CHEBI:61721"/>
        <label>2</label>
    </ligand>
</feature>
<feature type="binding site" evidence="5">
    <location>
        <position position="187"/>
    </location>
    <ligand>
        <name>chlorophyll a</name>
        <dbReference type="ChEBI" id="CHEBI:58416"/>
        <label>1</label>
    </ligand>
</feature>
<feature type="binding site" description="axial binding residue" evidence="5">
    <location>
        <position position="148"/>
    </location>
    <ligand>
        <name>chlorophyll b</name>
        <dbReference type="ChEBI" id="CHEBI:61721"/>
        <label>1</label>
    </ligand>
    <ligandPart>
        <name>Mg</name>
        <dbReference type="ChEBI" id="CHEBI:25107"/>
    </ligandPart>
</feature>
<evidence type="ECO:0000256" key="1">
    <source>
        <dbReference type="ARBA" id="ARBA00004229"/>
    </source>
</evidence>
<dbReference type="EMBL" id="CDMZ01001535">
    <property type="protein sequence ID" value="CEM34064.1"/>
    <property type="molecule type" value="Genomic_DNA"/>
</dbReference>
<feature type="binding site" evidence="5">
    <location>
        <position position="181"/>
    </location>
    <ligand>
        <name>chlorophyll a</name>
        <dbReference type="ChEBI" id="CHEBI:58416"/>
        <label>1</label>
    </ligand>
</feature>
<evidence type="ECO:0000256" key="3">
    <source>
        <dbReference type="ARBA" id="ARBA00022531"/>
    </source>
</evidence>
<evidence type="ECO:0000256" key="5">
    <source>
        <dbReference type="PIRSR" id="PIRSR601344-1"/>
    </source>
</evidence>
<dbReference type="GO" id="GO:0009507">
    <property type="term" value="C:chloroplast"/>
    <property type="evidence" value="ECO:0007669"/>
    <property type="project" value="UniProtKB-SubCell"/>
</dbReference>
<organism evidence="7">
    <name type="scientific">Chromera velia CCMP2878</name>
    <dbReference type="NCBI Taxonomy" id="1169474"/>
    <lineage>
        <taxon>Eukaryota</taxon>
        <taxon>Sar</taxon>
        <taxon>Alveolata</taxon>
        <taxon>Colpodellida</taxon>
        <taxon>Chromeraceae</taxon>
        <taxon>Chromera</taxon>
    </lineage>
</organism>
<protein>
    <recommendedName>
        <fullName evidence="8">Plastid light harvesting protein</fullName>
    </recommendedName>
</protein>